<proteinExistence type="predicted"/>
<reference evidence="1" key="1">
    <citation type="journal article" date="2022" name="Int. J. Mol. Sci.">
        <title>Draft Genome of Tanacetum Coccineum: Genomic Comparison of Closely Related Tanacetum-Family Plants.</title>
        <authorList>
            <person name="Yamashiro T."/>
            <person name="Shiraishi A."/>
            <person name="Nakayama K."/>
            <person name="Satake H."/>
        </authorList>
    </citation>
    <scope>NUCLEOTIDE SEQUENCE</scope>
</reference>
<sequence length="81" mass="9396">MDTEKDSDRYIAQCFVNGLYASDGEINLEKIDNLISNDYAVKLYLEYEVRKGKKLIKNDEEGKPNLDDLETLLDFDFDEVP</sequence>
<comment type="caution">
    <text evidence="1">The sequence shown here is derived from an EMBL/GenBank/DDBJ whole genome shotgun (WGS) entry which is preliminary data.</text>
</comment>
<organism evidence="1 2">
    <name type="scientific">Tanacetum coccineum</name>
    <dbReference type="NCBI Taxonomy" id="301880"/>
    <lineage>
        <taxon>Eukaryota</taxon>
        <taxon>Viridiplantae</taxon>
        <taxon>Streptophyta</taxon>
        <taxon>Embryophyta</taxon>
        <taxon>Tracheophyta</taxon>
        <taxon>Spermatophyta</taxon>
        <taxon>Magnoliopsida</taxon>
        <taxon>eudicotyledons</taxon>
        <taxon>Gunneridae</taxon>
        <taxon>Pentapetalae</taxon>
        <taxon>asterids</taxon>
        <taxon>campanulids</taxon>
        <taxon>Asterales</taxon>
        <taxon>Asteraceae</taxon>
        <taxon>Asteroideae</taxon>
        <taxon>Anthemideae</taxon>
        <taxon>Anthemidinae</taxon>
        <taxon>Tanacetum</taxon>
    </lineage>
</organism>
<name>A0ABQ5FQB1_9ASTR</name>
<protein>
    <submittedName>
        <fullName evidence="1">Uncharacterized protein</fullName>
    </submittedName>
</protein>
<reference evidence="1" key="2">
    <citation type="submission" date="2022-01" db="EMBL/GenBank/DDBJ databases">
        <authorList>
            <person name="Yamashiro T."/>
            <person name="Shiraishi A."/>
            <person name="Satake H."/>
            <person name="Nakayama K."/>
        </authorList>
    </citation>
    <scope>NUCLEOTIDE SEQUENCE</scope>
</reference>
<evidence type="ECO:0000313" key="2">
    <source>
        <dbReference type="Proteomes" id="UP001151760"/>
    </source>
</evidence>
<evidence type="ECO:0000313" key="1">
    <source>
        <dbReference type="EMBL" id="GJT65546.1"/>
    </source>
</evidence>
<dbReference type="EMBL" id="BQNB010017640">
    <property type="protein sequence ID" value="GJT65546.1"/>
    <property type="molecule type" value="Genomic_DNA"/>
</dbReference>
<dbReference type="Proteomes" id="UP001151760">
    <property type="component" value="Unassembled WGS sequence"/>
</dbReference>
<accession>A0ABQ5FQB1</accession>
<gene>
    <name evidence="1" type="ORF">Tco_1017026</name>
</gene>
<keyword evidence="2" id="KW-1185">Reference proteome</keyword>